<dbReference type="PROSITE" id="PS50086">
    <property type="entry name" value="TBC_RABGAP"/>
    <property type="match status" value="1"/>
</dbReference>
<keyword evidence="5" id="KW-1185">Reference proteome</keyword>
<dbReference type="PANTHER" id="PTHR47219">
    <property type="entry name" value="RAB GTPASE-ACTIVATING PROTEIN 1-LIKE"/>
    <property type="match status" value="1"/>
</dbReference>
<sequence>MTALHSSHYTTSTTTTTTKTTVAALFKAGCDPSTLYCNGIDDNGRGPHLSLIIPGLDGSYPRSRLANDQCSSYYYYHCASCLHNRYPYQHQHSQSRSLLTHAPMATRTLYSYSTNHHSSSATANHGGGAEAVCTLHEVSSPGSPPELTNSKSSKSSSFHSSSLSDAINNDLAHFEDVTLDDFGEQYIRKMADTHVKPRPNTGARLLPSSSTVRARDLTSTKHSGFSQSRLGGSPVVPDRESIAQQMSLNIPPKQLSRRRRPRPPQPNSLLTSFQNKRSRSTSPVSSLGNDGRSSSQGRLSVGTSPRPGSFESFAHARRQSWQPGRRKTVKELEDEYDDLDEDLPEDAVIWNVPISPRPPQEREKSRSPRQSWSSTSHSPVDVGRGLGLDFSQSANPMPVQKPPRSPRLSSLPRSVSMTSIPEDYSLNPRSGVKSWDATMSDLSAEARMLTQVLEERAEEREREAERTIQNGGSPSKHNAKRAVSASTIELPPMRRGELMIDPLPVSKEKEKFLTRTRPSWLPPKDPEEEKRHLREYQKMMAKSLEAEKRKARQQQVEQYKRDHAKESIARVWQENVLPNWDERIKDPKTRDLWWKGVTPRDRGHVWAKAVGNELGLSESSYNLALERAKAVERRLAALGEQEAEKEKEWRWFSAIRQDVKEAFPELKIFQPEGPLHDTLIEVLMAYAMYRSDVGYVYGIHFPAALLILNLSGPAAFITLANIFNRPIPAAFLTSNSASMSAAYKAVLSLLEKKISVLHAHLTNPQLELSPDSYLGPFFQSLFCSQRFGMDIASRIWDVYVFEGEDETLIHAACATLAKLEGKLYGSRDEILDALSEKQYSLGKEDDFMDLVRQLGNKKDDKRPNSW</sequence>
<dbReference type="Pfam" id="PF22874">
    <property type="entry name" value="SBE2_M"/>
    <property type="match status" value="1"/>
</dbReference>
<feature type="region of interest" description="Disordered" evidence="2">
    <location>
        <begin position="347"/>
        <end position="430"/>
    </location>
</feature>
<organism evidence="4 5">
    <name type="scientific">Verruconis gallopava</name>
    <dbReference type="NCBI Taxonomy" id="253628"/>
    <lineage>
        <taxon>Eukaryota</taxon>
        <taxon>Fungi</taxon>
        <taxon>Dikarya</taxon>
        <taxon>Ascomycota</taxon>
        <taxon>Pezizomycotina</taxon>
        <taxon>Dothideomycetes</taxon>
        <taxon>Pleosporomycetidae</taxon>
        <taxon>Venturiales</taxon>
        <taxon>Sympoventuriaceae</taxon>
        <taxon>Verruconis</taxon>
    </lineage>
</organism>
<gene>
    <name evidence="4" type="ORF">PV09_05490</name>
</gene>
<dbReference type="InterPro" id="IPR035969">
    <property type="entry name" value="Rab-GAP_TBC_sf"/>
</dbReference>
<dbReference type="PANTHER" id="PTHR47219:SF15">
    <property type="entry name" value="TBC1 DOMAIN FAMILY MEMBER 12 ISOFORM X1"/>
    <property type="match status" value="1"/>
</dbReference>
<dbReference type="AlphaFoldDB" id="A0A0D2A930"/>
<dbReference type="HOGENOM" id="CLU_009825_0_0_1"/>
<feature type="domain" description="Rab-GAP TBC" evidence="3">
    <location>
        <begin position="596"/>
        <end position="803"/>
    </location>
</feature>
<dbReference type="OrthoDB" id="289721at2759"/>
<evidence type="ECO:0000313" key="4">
    <source>
        <dbReference type="EMBL" id="KIW03273.1"/>
    </source>
</evidence>
<dbReference type="InParanoid" id="A0A0D2A930"/>
<dbReference type="Gene3D" id="1.10.10.750">
    <property type="entry name" value="Ypt/Rab-GAP domain of gyp1p, domain 1"/>
    <property type="match status" value="1"/>
</dbReference>
<feature type="region of interest" description="Disordered" evidence="2">
    <location>
        <begin position="462"/>
        <end position="482"/>
    </location>
</feature>
<feature type="coiled-coil region" evidence="1">
    <location>
        <begin position="621"/>
        <end position="648"/>
    </location>
</feature>
<dbReference type="RefSeq" id="XP_016213142.1">
    <property type="nucleotide sequence ID" value="XM_016359003.1"/>
</dbReference>
<evidence type="ECO:0000259" key="3">
    <source>
        <dbReference type="PROSITE" id="PS50086"/>
    </source>
</evidence>
<evidence type="ECO:0000256" key="2">
    <source>
        <dbReference type="SAM" id="MobiDB-lite"/>
    </source>
</evidence>
<proteinExistence type="predicted"/>
<feature type="region of interest" description="Disordered" evidence="2">
    <location>
        <begin position="193"/>
        <end position="329"/>
    </location>
</feature>
<dbReference type="SUPFAM" id="SSF47923">
    <property type="entry name" value="Ypt/Rab-GAP domain of gyp1p"/>
    <property type="match status" value="2"/>
</dbReference>
<keyword evidence="1" id="KW-0175">Coiled coil</keyword>
<dbReference type="InterPro" id="IPR000195">
    <property type="entry name" value="Rab-GAP-TBC_dom"/>
</dbReference>
<dbReference type="VEuPathDB" id="FungiDB:PV09_05490"/>
<evidence type="ECO:0000256" key="1">
    <source>
        <dbReference type="SAM" id="Coils"/>
    </source>
</evidence>
<feature type="compositionally biased region" description="Low complexity" evidence="2">
    <location>
        <begin position="150"/>
        <end position="162"/>
    </location>
</feature>
<dbReference type="Pfam" id="PF00566">
    <property type="entry name" value="RabGAP-TBC"/>
    <property type="match status" value="1"/>
</dbReference>
<dbReference type="Proteomes" id="UP000053259">
    <property type="component" value="Unassembled WGS sequence"/>
</dbReference>
<dbReference type="GO" id="GO:0005096">
    <property type="term" value="F:GTPase activator activity"/>
    <property type="evidence" value="ECO:0007669"/>
    <property type="project" value="TreeGrafter"/>
</dbReference>
<feature type="compositionally biased region" description="Polar residues" evidence="2">
    <location>
        <begin position="267"/>
        <end position="303"/>
    </location>
</feature>
<dbReference type="Gene3D" id="1.10.8.270">
    <property type="entry name" value="putative rabgap domain of human tbc1 domain family member 14 like domains"/>
    <property type="match status" value="1"/>
</dbReference>
<dbReference type="GO" id="GO:0031267">
    <property type="term" value="F:small GTPase binding"/>
    <property type="evidence" value="ECO:0007669"/>
    <property type="project" value="TreeGrafter"/>
</dbReference>
<evidence type="ECO:0000313" key="5">
    <source>
        <dbReference type="Proteomes" id="UP000053259"/>
    </source>
</evidence>
<dbReference type="STRING" id="253628.A0A0D2A930"/>
<name>A0A0D2A930_9PEZI</name>
<dbReference type="InterPro" id="IPR050302">
    <property type="entry name" value="Rab_GAP_TBC_domain"/>
</dbReference>
<feature type="region of interest" description="Disordered" evidence="2">
    <location>
        <begin position="136"/>
        <end position="162"/>
    </location>
</feature>
<dbReference type="EMBL" id="KN847545">
    <property type="protein sequence ID" value="KIW03273.1"/>
    <property type="molecule type" value="Genomic_DNA"/>
</dbReference>
<protein>
    <recommendedName>
        <fullName evidence="3">Rab-GAP TBC domain-containing protein</fullName>
    </recommendedName>
</protein>
<dbReference type="Gene3D" id="1.10.472.80">
    <property type="entry name" value="Ypt/Rab-GAP domain of gyp1p, domain 3"/>
    <property type="match status" value="1"/>
</dbReference>
<reference evidence="4 5" key="1">
    <citation type="submission" date="2015-01" db="EMBL/GenBank/DDBJ databases">
        <title>The Genome Sequence of Ochroconis gallopava CBS43764.</title>
        <authorList>
            <consortium name="The Broad Institute Genomics Platform"/>
            <person name="Cuomo C."/>
            <person name="de Hoog S."/>
            <person name="Gorbushina A."/>
            <person name="Stielow B."/>
            <person name="Teixiera M."/>
            <person name="Abouelleil A."/>
            <person name="Chapman S.B."/>
            <person name="Priest M."/>
            <person name="Young S.K."/>
            <person name="Wortman J."/>
            <person name="Nusbaum C."/>
            <person name="Birren B."/>
        </authorList>
    </citation>
    <scope>NUCLEOTIDE SEQUENCE [LARGE SCALE GENOMIC DNA]</scope>
    <source>
        <strain evidence="4 5">CBS 43764</strain>
    </source>
</reference>
<feature type="compositionally biased region" description="Low complexity" evidence="2">
    <location>
        <begin position="368"/>
        <end position="379"/>
    </location>
</feature>
<feature type="compositionally biased region" description="Polar residues" evidence="2">
    <location>
        <begin position="467"/>
        <end position="476"/>
    </location>
</feature>
<accession>A0A0D2A930</accession>
<dbReference type="FunFam" id="1.10.8.270:FF:000034">
    <property type="entry name" value="TBC (Tre-2/Bub2/Cdc16) domain family"/>
    <property type="match status" value="1"/>
</dbReference>
<dbReference type="InterPro" id="IPR053949">
    <property type="entry name" value="SBE2/SBE22_M"/>
</dbReference>
<dbReference type="GeneID" id="27313463"/>
<dbReference type="SMART" id="SM00164">
    <property type="entry name" value="TBC"/>
    <property type="match status" value="1"/>
</dbReference>
<feature type="compositionally biased region" description="Polar residues" evidence="2">
    <location>
        <begin position="220"/>
        <end position="230"/>
    </location>
</feature>